<feature type="chain" id="PRO_5041993142" evidence="1">
    <location>
        <begin position="19"/>
        <end position="193"/>
    </location>
</feature>
<dbReference type="EMBL" id="JAQMWT010000356">
    <property type="protein sequence ID" value="KAJ8603356.1"/>
    <property type="molecule type" value="Genomic_DNA"/>
</dbReference>
<name>A0AAD7UDT1_9STRA</name>
<dbReference type="AlphaFoldDB" id="A0AAD7UDT1"/>
<keyword evidence="1" id="KW-0732">Signal</keyword>
<dbReference type="Proteomes" id="UP001230188">
    <property type="component" value="Unassembled WGS sequence"/>
</dbReference>
<protein>
    <submittedName>
        <fullName evidence="2">Uncharacterized protein</fullName>
    </submittedName>
</protein>
<proteinExistence type="predicted"/>
<evidence type="ECO:0000256" key="1">
    <source>
        <dbReference type="SAM" id="SignalP"/>
    </source>
</evidence>
<reference evidence="2" key="1">
    <citation type="submission" date="2023-01" db="EMBL/GenBank/DDBJ databases">
        <title>Metagenome sequencing of chrysophaentin producing Chrysophaeum taylorii.</title>
        <authorList>
            <person name="Davison J."/>
            <person name="Bewley C."/>
        </authorList>
    </citation>
    <scope>NUCLEOTIDE SEQUENCE</scope>
    <source>
        <strain evidence="2">NIES-1699</strain>
    </source>
</reference>
<accession>A0AAD7UDT1</accession>
<organism evidence="2 3">
    <name type="scientific">Chrysophaeum taylorii</name>
    <dbReference type="NCBI Taxonomy" id="2483200"/>
    <lineage>
        <taxon>Eukaryota</taxon>
        <taxon>Sar</taxon>
        <taxon>Stramenopiles</taxon>
        <taxon>Ochrophyta</taxon>
        <taxon>Pelagophyceae</taxon>
        <taxon>Pelagomonadales</taxon>
        <taxon>Pelagomonadaceae</taxon>
        <taxon>Chrysophaeum</taxon>
    </lineage>
</organism>
<evidence type="ECO:0000313" key="2">
    <source>
        <dbReference type="EMBL" id="KAJ8603356.1"/>
    </source>
</evidence>
<evidence type="ECO:0000313" key="3">
    <source>
        <dbReference type="Proteomes" id="UP001230188"/>
    </source>
</evidence>
<comment type="caution">
    <text evidence="2">The sequence shown here is derived from an EMBL/GenBank/DDBJ whole genome shotgun (WGS) entry which is preliminary data.</text>
</comment>
<gene>
    <name evidence="2" type="ORF">CTAYLR_004284</name>
</gene>
<sequence>MTLVSLAVVVVSCADALAFGGGGGGGGVSRQQVLQGVLVQPVLVQPALAYEGIYGMEIVKAKDAVIDEEALGSSEVKAALKDLKSLSASVKQLRMDVASDAQYDVTKVLRAEFDPTKVRDTFNKLNVLFDKDTQKGTDRLQRGILQDLVEVDTNAKIVPGKGRSPKKLAAVNEKLLKLETTFTKLEEYFGSAM</sequence>
<keyword evidence="3" id="KW-1185">Reference proteome</keyword>
<feature type="signal peptide" evidence="1">
    <location>
        <begin position="1"/>
        <end position="18"/>
    </location>
</feature>